<dbReference type="EMBL" id="JAENIM010000039">
    <property type="protein sequence ID" value="MBK1791051.1"/>
    <property type="molecule type" value="Genomic_DNA"/>
</dbReference>
<proteinExistence type="inferred from homology"/>
<organism evidence="3 4">
    <name type="scientific">Persicirhabdus sediminis</name>
    <dbReference type="NCBI Taxonomy" id="454144"/>
    <lineage>
        <taxon>Bacteria</taxon>
        <taxon>Pseudomonadati</taxon>
        <taxon>Verrucomicrobiota</taxon>
        <taxon>Verrucomicrobiia</taxon>
        <taxon>Verrucomicrobiales</taxon>
        <taxon>Verrucomicrobiaceae</taxon>
        <taxon>Persicirhabdus</taxon>
    </lineage>
</organism>
<dbReference type="RefSeq" id="WP_200311069.1">
    <property type="nucleotide sequence ID" value="NZ_JAENIM010000039.1"/>
</dbReference>
<dbReference type="PANTHER" id="PTHR11092">
    <property type="entry name" value="SUGAR NUCLEOTIDE EPIMERASE RELATED"/>
    <property type="match status" value="1"/>
</dbReference>
<evidence type="ECO:0000313" key="4">
    <source>
        <dbReference type="Proteomes" id="UP000624703"/>
    </source>
</evidence>
<dbReference type="InterPro" id="IPR010099">
    <property type="entry name" value="SDR39U1"/>
</dbReference>
<dbReference type="Gene3D" id="3.40.50.720">
    <property type="entry name" value="NAD(P)-binding Rossmann-like Domain"/>
    <property type="match status" value="1"/>
</dbReference>
<comment type="caution">
    <text evidence="3">The sequence shown here is derived from an EMBL/GenBank/DDBJ whole genome shotgun (WGS) entry which is preliminary data.</text>
</comment>
<evidence type="ECO:0000259" key="2">
    <source>
        <dbReference type="Pfam" id="PF01370"/>
    </source>
</evidence>
<dbReference type="InterPro" id="IPR001509">
    <property type="entry name" value="Epimerase_deHydtase"/>
</dbReference>
<protein>
    <submittedName>
        <fullName evidence="3">TIGR01777 family oxidoreductase</fullName>
    </submittedName>
</protein>
<accession>A0A8J7SJD8</accession>
<dbReference type="Proteomes" id="UP000624703">
    <property type="component" value="Unassembled WGS sequence"/>
</dbReference>
<dbReference type="SUPFAM" id="SSF51735">
    <property type="entry name" value="NAD(P)-binding Rossmann-fold domains"/>
    <property type="match status" value="1"/>
</dbReference>
<reference evidence="3" key="1">
    <citation type="submission" date="2021-01" db="EMBL/GenBank/DDBJ databases">
        <title>Modified the classification status of verrucomicrobia.</title>
        <authorList>
            <person name="Feng X."/>
        </authorList>
    </citation>
    <scope>NUCLEOTIDE SEQUENCE</scope>
    <source>
        <strain evidence="3">_KCTC 22039</strain>
    </source>
</reference>
<gene>
    <name evidence="3" type="ORF">JIN82_07785</name>
</gene>
<evidence type="ECO:0000313" key="3">
    <source>
        <dbReference type="EMBL" id="MBK1791051.1"/>
    </source>
</evidence>
<keyword evidence="4" id="KW-1185">Reference proteome</keyword>
<dbReference type="AlphaFoldDB" id="A0A8J7SJD8"/>
<comment type="similarity">
    <text evidence="1">Belongs to the NAD(P)-dependent epimerase/dehydratase family. SDR39U1 subfamily.</text>
</comment>
<dbReference type="InterPro" id="IPR036291">
    <property type="entry name" value="NAD(P)-bd_dom_sf"/>
</dbReference>
<dbReference type="PANTHER" id="PTHR11092:SF0">
    <property type="entry name" value="EPIMERASE FAMILY PROTEIN SDR39U1"/>
    <property type="match status" value="1"/>
</dbReference>
<dbReference type="NCBIfam" id="TIGR01777">
    <property type="entry name" value="yfcH"/>
    <property type="match status" value="1"/>
</dbReference>
<dbReference type="Pfam" id="PF01370">
    <property type="entry name" value="Epimerase"/>
    <property type="match status" value="1"/>
</dbReference>
<feature type="domain" description="NAD-dependent epimerase/dehydratase" evidence="2">
    <location>
        <begin position="8"/>
        <end position="222"/>
    </location>
</feature>
<sequence length="308" mass="33526">MEKPHRAVIAGANGFIGQFLSAHLIAQGWQVCGLVRKIPAEPVDGVSYQLWNGQSLGEWTSQLEGADLLVNLVGRSVNCRFTAENRQQILNSRIQSTQLLAESINQIEMPPKLWVNASGISGYAQNGAPGNDESAALDGEGFLAEVVRQWEDALFSAEIPSSVRRIAMRTGVVFGNHPGSAWTKLTQLARLMLGGPVGSGKQGVSWIAIGDYCRALEHLFHQHQLAGPVNFTSPNPLSNAEMMAAIRQLENRPFGAPAFSWMIHLAAPIVGIDPSLVLDSYWCLPEKLQSSGFHFTTAKISQMAQWGR</sequence>
<evidence type="ECO:0000256" key="1">
    <source>
        <dbReference type="ARBA" id="ARBA00009353"/>
    </source>
</evidence>
<name>A0A8J7SJD8_9BACT</name>